<dbReference type="Proteomes" id="UP000194841">
    <property type="component" value="Unassembled WGS sequence"/>
</dbReference>
<gene>
    <name evidence="8" type="ORF">B1199_03700</name>
</gene>
<keyword evidence="5 7" id="KW-1133">Transmembrane helix</keyword>
<evidence type="ECO:0000256" key="5">
    <source>
        <dbReference type="ARBA" id="ARBA00022989"/>
    </source>
</evidence>
<comment type="caution">
    <text evidence="8">The sequence shown here is derived from an EMBL/GenBank/DDBJ whole genome shotgun (WGS) entry which is preliminary data.</text>
</comment>
<feature type="transmembrane region" description="Helical" evidence="7">
    <location>
        <begin position="118"/>
        <end position="138"/>
    </location>
</feature>
<dbReference type="AlphaFoldDB" id="A0A244CUV8"/>
<keyword evidence="9" id="KW-1185">Reference proteome</keyword>
<dbReference type="PANTHER" id="PTHR30250:SF10">
    <property type="entry name" value="LIPOPOLYSACCHARIDE BIOSYNTHESIS PROTEIN WZXC"/>
    <property type="match status" value="1"/>
</dbReference>
<evidence type="ECO:0000256" key="7">
    <source>
        <dbReference type="SAM" id="Phobius"/>
    </source>
</evidence>
<feature type="transmembrane region" description="Helical" evidence="7">
    <location>
        <begin position="46"/>
        <end position="71"/>
    </location>
</feature>
<protein>
    <recommendedName>
        <fullName evidence="10">Polysaccharide biosynthesis protein C-terminal domain-containing protein</fullName>
    </recommendedName>
</protein>
<evidence type="ECO:0000313" key="8">
    <source>
        <dbReference type="EMBL" id="OUL59385.1"/>
    </source>
</evidence>
<dbReference type="EMBL" id="MWPV01000001">
    <property type="protein sequence ID" value="OUL59385.1"/>
    <property type="molecule type" value="Genomic_DNA"/>
</dbReference>
<feature type="transmembrane region" description="Helical" evidence="7">
    <location>
        <begin position="177"/>
        <end position="195"/>
    </location>
</feature>
<name>A0A244CUV8_PSEDV</name>
<comment type="subcellular location">
    <subcellularLocation>
        <location evidence="1">Cell membrane</location>
        <topology evidence="1">Multi-pass membrane protein</topology>
    </subcellularLocation>
</comment>
<dbReference type="RefSeq" id="WP_086742775.1">
    <property type="nucleotide sequence ID" value="NZ_MWPV01000001.1"/>
</dbReference>
<evidence type="ECO:0000256" key="3">
    <source>
        <dbReference type="ARBA" id="ARBA00022475"/>
    </source>
</evidence>
<proteinExistence type="inferred from homology"/>
<organism evidence="8 9">
    <name type="scientific">Pseudoalteromonas ulvae</name>
    <dbReference type="NCBI Taxonomy" id="107327"/>
    <lineage>
        <taxon>Bacteria</taxon>
        <taxon>Pseudomonadati</taxon>
        <taxon>Pseudomonadota</taxon>
        <taxon>Gammaproteobacteria</taxon>
        <taxon>Alteromonadales</taxon>
        <taxon>Pseudoalteromonadaceae</taxon>
        <taxon>Pseudoalteromonas</taxon>
    </lineage>
</organism>
<feature type="transmembrane region" description="Helical" evidence="7">
    <location>
        <begin position="150"/>
        <end position="171"/>
    </location>
</feature>
<keyword evidence="6 7" id="KW-0472">Membrane</keyword>
<feature type="transmembrane region" description="Helical" evidence="7">
    <location>
        <begin position="364"/>
        <end position="397"/>
    </location>
</feature>
<evidence type="ECO:0000256" key="2">
    <source>
        <dbReference type="ARBA" id="ARBA00007430"/>
    </source>
</evidence>
<sequence length="511" mass="56585">MNHDKSHTDDTVRGLSWNSLRVLFQTFSSIFVIALLARFLPPADFGLMALAVFVIGFGDLLGTLGMGPAIVQRKELSNQDVSVAQTLSVLIGSIVTVCVCISAHFVALYFEQPMLENMIYILATTLWLSAFGAVYRGLLIRRLDFKSIFLVDFSGYVFGYVLVTITCIFYELGVMSLVYGALAQSILMTCLLIIANRQLLGFSFDVSIAKKLMYFGTGQSLNGAVNYLAANIDTLFIGKFLGPTSLGLYSRASQLMTLPITKLATSISSVMFSSYAQIQTNKPLLKRNYLAVVELTALVIFPILAGFFIGAHWLIVGLFGDNWQDIVVTFQILCIAGLFKTVFNLAGSIIQALGLVYNELLRQCIYLVVLLLGCLFVVSFGVEAVAWVVVLASFYLYVSLNQLVLKLIECDWRLFFQAQKPGFILGLIIIAFGVIFNVLIERFFSAPAELLLTLFIIQCAIVYVGAILWLPSSLIGSMPSQVLQRFSHRLPLSMFNFIAKYSVHSLLRDKV</sequence>
<feature type="transmembrane region" description="Helical" evidence="7">
    <location>
        <begin position="328"/>
        <end position="357"/>
    </location>
</feature>
<feature type="transmembrane region" description="Helical" evidence="7">
    <location>
        <begin position="422"/>
        <end position="440"/>
    </location>
</feature>
<evidence type="ECO:0008006" key="10">
    <source>
        <dbReference type="Google" id="ProtNLM"/>
    </source>
</evidence>
<dbReference type="PANTHER" id="PTHR30250">
    <property type="entry name" value="PST FAMILY PREDICTED COLANIC ACID TRANSPORTER"/>
    <property type="match status" value="1"/>
</dbReference>
<feature type="transmembrane region" description="Helical" evidence="7">
    <location>
        <begin position="289"/>
        <end position="316"/>
    </location>
</feature>
<dbReference type="GO" id="GO:0005886">
    <property type="term" value="C:plasma membrane"/>
    <property type="evidence" value="ECO:0007669"/>
    <property type="project" value="UniProtKB-SubCell"/>
</dbReference>
<reference evidence="8 9" key="1">
    <citation type="submission" date="2017-02" db="EMBL/GenBank/DDBJ databases">
        <title>Pseudoalteromonas ulvae TC14 Genome.</title>
        <authorList>
            <person name="Molmeret M."/>
        </authorList>
    </citation>
    <scope>NUCLEOTIDE SEQUENCE [LARGE SCALE GENOMIC DNA]</scope>
    <source>
        <strain evidence="8">TC14</strain>
    </source>
</reference>
<feature type="transmembrane region" description="Helical" evidence="7">
    <location>
        <begin position="83"/>
        <end position="106"/>
    </location>
</feature>
<feature type="transmembrane region" description="Helical" evidence="7">
    <location>
        <begin position="20"/>
        <end position="40"/>
    </location>
</feature>
<dbReference type="Pfam" id="PF13440">
    <property type="entry name" value="Polysacc_synt_3"/>
    <property type="match status" value="1"/>
</dbReference>
<evidence type="ECO:0000256" key="1">
    <source>
        <dbReference type="ARBA" id="ARBA00004651"/>
    </source>
</evidence>
<accession>A0A244CUV8</accession>
<evidence type="ECO:0000256" key="6">
    <source>
        <dbReference type="ARBA" id="ARBA00023136"/>
    </source>
</evidence>
<evidence type="ECO:0000313" key="9">
    <source>
        <dbReference type="Proteomes" id="UP000194841"/>
    </source>
</evidence>
<dbReference type="CDD" id="cd13127">
    <property type="entry name" value="MATE_tuaB_like"/>
    <property type="match status" value="1"/>
</dbReference>
<feature type="transmembrane region" description="Helical" evidence="7">
    <location>
        <begin position="452"/>
        <end position="470"/>
    </location>
</feature>
<keyword evidence="3" id="KW-1003">Cell membrane</keyword>
<keyword evidence="4 7" id="KW-0812">Transmembrane</keyword>
<dbReference type="InterPro" id="IPR050833">
    <property type="entry name" value="Poly_Biosynth_Transport"/>
</dbReference>
<comment type="similarity">
    <text evidence="2">Belongs to the polysaccharide synthase family.</text>
</comment>
<dbReference type="OrthoDB" id="8538786at2"/>
<evidence type="ECO:0000256" key="4">
    <source>
        <dbReference type="ARBA" id="ARBA00022692"/>
    </source>
</evidence>